<gene>
    <name evidence="1" type="ORF">HGQ17_02880</name>
</gene>
<keyword evidence="2" id="KW-1185">Reference proteome</keyword>
<sequence>MAYGSELAESLRGLGPISAAADLHGIATAETALGLGVPAERILTIEAEDPPPGVLAVNGSDARADALEELAELIIAGQIRIPIAARFELADFAEAVALQRSRHAHGKVAIEISRP</sequence>
<proteinExistence type="predicted"/>
<comment type="caution">
    <text evidence="1">The sequence shown here is derived from an EMBL/GenBank/DDBJ whole genome shotgun (WGS) entry which is preliminary data.</text>
</comment>
<reference evidence="1 2" key="1">
    <citation type="submission" date="2020-04" db="EMBL/GenBank/DDBJ databases">
        <title>Nesterenkonia sp. nov., isolated from marine sediment.</title>
        <authorList>
            <person name="Zhang G."/>
        </authorList>
    </citation>
    <scope>NUCLEOTIDE SEQUENCE [LARGE SCALE GENOMIC DNA]</scope>
    <source>
        <strain evidence="1 2">MY13</strain>
    </source>
</reference>
<dbReference type="Gene3D" id="3.90.180.10">
    <property type="entry name" value="Medium-chain alcohol dehydrogenases, catalytic domain"/>
    <property type="match status" value="1"/>
</dbReference>
<dbReference type="Gene3D" id="3.40.50.720">
    <property type="entry name" value="NAD(P)-binding Rossmann-like Domain"/>
    <property type="match status" value="1"/>
</dbReference>
<dbReference type="Proteomes" id="UP000523139">
    <property type="component" value="Unassembled WGS sequence"/>
</dbReference>
<dbReference type="AlphaFoldDB" id="A0A7X8YCU3"/>
<dbReference type="EMBL" id="JABAHY010000001">
    <property type="protein sequence ID" value="NLS08963.1"/>
    <property type="molecule type" value="Genomic_DNA"/>
</dbReference>
<evidence type="ECO:0000313" key="2">
    <source>
        <dbReference type="Proteomes" id="UP000523139"/>
    </source>
</evidence>
<dbReference type="Pfam" id="PF13602">
    <property type="entry name" value="ADH_zinc_N_2"/>
    <property type="match status" value="1"/>
</dbReference>
<name>A0A7X8YCU3_9MICC</name>
<protein>
    <submittedName>
        <fullName evidence="1">Zinc-binding dehydrogenase</fullName>
    </submittedName>
</protein>
<organism evidence="1 2">
    <name type="scientific">Nesterenkonia sedimenti</name>
    <dbReference type="NCBI Taxonomy" id="1463632"/>
    <lineage>
        <taxon>Bacteria</taxon>
        <taxon>Bacillati</taxon>
        <taxon>Actinomycetota</taxon>
        <taxon>Actinomycetes</taxon>
        <taxon>Micrococcales</taxon>
        <taxon>Micrococcaceae</taxon>
        <taxon>Nesterenkonia</taxon>
    </lineage>
</organism>
<dbReference type="RefSeq" id="WP_168886428.1">
    <property type="nucleotide sequence ID" value="NZ_JABAHY010000001.1"/>
</dbReference>
<accession>A0A7X8YCU3</accession>
<evidence type="ECO:0000313" key="1">
    <source>
        <dbReference type="EMBL" id="NLS08963.1"/>
    </source>
</evidence>